<dbReference type="NCBIfam" id="TIGR00214">
    <property type="entry name" value="lipB"/>
    <property type="match status" value="1"/>
</dbReference>
<evidence type="ECO:0000256" key="4">
    <source>
        <dbReference type="ARBA" id="ARBA00023315"/>
    </source>
</evidence>
<dbReference type="PIRSF" id="PIRSF016262">
    <property type="entry name" value="LPLase"/>
    <property type="match status" value="1"/>
</dbReference>
<keyword evidence="2 6" id="KW-0963">Cytoplasm</keyword>
<protein>
    <recommendedName>
        <fullName evidence="6 7">Octanoyltransferase</fullName>
        <ecNumber evidence="6 7">2.3.1.181</ecNumber>
    </recommendedName>
    <alternativeName>
        <fullName evidence="6">Lipoate-protein ligase B</fullName>
    </alternativeName>
    <alternativeName>
        <fullName evidence="6">Lipoyl/octanoyl transferase</fullName>
    </alternativeName>
    <alternativeName>
        <fullName evidence="6">Octanoyl-[acyl-carrier-protein]-protein N-octanoyltransferase</fullName>
    </alternativeName>
</protein>
<dbReference type="GO" id="GO:0033819">
    <property type="term" value="F:lipoyl(octanoyl) transferase activity"/>
    <property type="evidence" value="ECO:0007669"/>
    <property type="project" value="UniProtKB-EC"/>
</dbReference>
<dbReference type="PANTHER" id="PTHR10993:SF7">
    <property type="entry name" value="LIPOYLTRANSFERASE 2, MITOCHONDRIAL-RELATED"/>
    <property type="match status" value="1"/>
</dbReference>
<dbReference type="HAMAP" id="MF_00013">
    <property type="entry name" value="LipB"/>
    <property type="match status" value="1"/>
</dbReference>
<evidence type="ECO:0000256" key="7">
    <source>
        <dbReference type="PIRNR" id="PIRNR016262"/>
    </source>
</evidence>
<dbReference type="PANTHER" id="PTHR10993">
    <property type="entry name" value="OCTANOYLTRANSFERASE"/>
    <property type="match status" value="1"/>
</dbReference>
<evidence type="ECO:0000256" key="10">
    <source>
        <dbReference type="PIRSR" id="PIRSR016262-3"/>
    </source>
</evidence>
<dbReference type="KEGG" id="mbur:EQU24_03660"/>
<dbReference type="EMBL" id="CP035467">
    <property type="protein sequence ID" value="QCW81446.1"/>
    <property type="molecule type" value="Genomic_DNA"/>
</dbReference>
<dbReference type="AlphaFoldDB" id="A0A4P9UPG7"/>
<evidence type="ECO:0000259" key="11">
    <source>
        <dbReference type="PROSITE" id="PS51733"/>
    </source>
</evidence>
<dbReference type="EC" id="2.3.1.181" evidence="6 7"/>
<dbReference type="Proteomes" id="UP000305881">
    <property type="component" value="Chromosome"/>
</dbReference>
<name>A0A4P9UPG7_METBY</name>
<dbReference type="GO" id="GO:0009249">
    <property type="term" value="P:protein lipoylation"/>
    <property type="evidence" value="ECO:0007669"/>
    <property type="project" value="InterPro"/>
</dbReference>
<dbReference type="InterPro" id="IPR045864">
    <property type="entry name" value="aa-tRNA-synth_II/BPL/LPL"/>
</dbReference>
<dbReference type="PROSITE" id="PS51733">
    <property type="entry name" value="BPL_LPL_CATALYTIC"/>
    <property type="match status" value="1"/>
</dbReference>
<organism evidence="12 13">
    <name type="scientific">Methylotuvimicrobium buryatense</name>
    <name type="common">Methylomicrobium buryatense</name>
    <dbReference type="NCBI Taxonomy" id="95641"/>
    <lineage>
        <taxon>Bacteria</taxon>
        <taxon>Pseudomonadati</taxon>
        <taxon>Pseudomonadota</taxon>
        <taxon>Gammaproteobacteria</taxon>
        <taxon>Methylococcales</taxon>
        <taxon>Methylococcaceae</taxon>
        <taxon>Methylotuvimicrobium</taxon>
    </lineage>
</organism>
<dbReference type="UniPathway" id="UPA00538">
    <property type="reaction ID" value="UER00592"/>
</dbReference>
<dbReference type="Gene3D" id="3.30.930.10">
    <property type="entry name" value="Bira Bifunctional Protein, Domain 2"/>
    <property type="match status" value="1"/>
</dbReference>
<dbReference type="OrthoDB" id="9787061at2"/>
<feature type="binding site" evidence="6 9">
    <location>
        <begin position="148"/>
        <end position="150"/>
    </location>
    <ligand>
        <name>substrate</name>
    </ligand>
</feature>
<dbReference type="InterPro" id="IPR000544">
    <property type="entry name" value="Octanoyltransferase"/>
</dbReference>
<comment type="catalytic activity">
    <reaction evidence="6 7">
        <text>octanoyl-[ACP] + L-lysyl-[protein] = N(6)-octanoyl-L-lysyl-[protein] + holo-[ACP] + H(+)</text>
        <dbReference type="Rhea" id="RHEA:17665"/>
        <dbReference type="Rhea" id="RHEA-COMP:9636"/>
        <dbReference type="Rhea" id="RHEA-COMP:9685"/>
        <dbReference type="Rhea" id="RHEA-COMP:9752"/>
        <dbReference type="Rhea" id="RHEA-COMP:9928"/>
        <dbReference type="ChEBI" id="CHEBI:15378"/>
        <dbReference type="ChEBI" id="CHEBI:29969"/>
        <dbReference type="ChEBI" id="CHEBI:64479"/>
        <dbReference type="ChEBI" id="CHEBI:78463"/>
        <dbReference type="ChEBI" id="CHEBI:78809"/>
        <dbReference type="EC" id="2.3.1.181"/>
    </reaction>
</comment>
<feature type="active site" description="Acyl-thioester intermediate" evidence="6 8">
    <location>
        <position position="166"/>
    </location>
</feature>
<feature type="site" description="Lowers pKa of active site Cys" evidence="6 10">
    <location>
        <position position="132"/>
    </location>
</feature>
<keyword evidence="4 6" id="KW-0012">Acyltransferase</keyword>
<sequence>MTLAIRNLGLQPYEGVWRDMQTFTQQRAPHTPDELWIVEHPPVYTLGLNGKREHLLQACDIPVVQTDRGGQVTYHGPGQLVLYTLLDIKRLNLGIRALVTTLEQAIIETLAQYGIRASSLADKPGVYVADKKIGSIGLRVKKNCSYHGLSLNNHMDLRPFDRINTCGYADMQVTQLADFGIEIETSELAVPVAHAITQAISR</sequence>
<gene>
    <name evidence="6 12" type="primary">lipB</name>
    <name evidence="12" type="ORF">EQU24_03660</name>
</gene>
<proteinExistence type="inferred from homology"/>
<dbReference type="Pfam" id="PF21948">
    <property type="entry name" value="LplA-B_cat"/>
    <property type="match status" value="1"/>
</dbReference>
<dbReference type="CDD" id="cd16444">
    <property type="entry name" value="LipB"/>
    <property type="match status" value="1"/>
</dbReference>
<dbReference type="PROSITE" id="PS01313">
    <property type="entry name" value="LIPB"/>
    <property type="match status" value="1"/>
</dbReference>
<evidence type="ECO:0000313" key="12">
    <source>
        <dbReference type="EMBL" id="QCW81446.1"/>
    </source>
</evidence>
<comment type="pathway">
    <text evidence="1 6 7">Protein modification; protein lipoylation via endogenous pathway; protein N(6)-(lipoyl)lysine from octanoyl-[acyl-carrier-protein]: step 1/2.</text>
</comment>
<dbReference type="InterPro" id="IPR004143">
    <property type="entry name" value="BPL_LPL_catalytic"/>
</dbReference>
<feature type="binding site" evidence="6 9">
    <location>
        <begin position="135"/>
        <end position="137"/>
    </location>
    <ligand>
        <name>substrate</name>
    </ligand>
</feature>
<comment type="subcellular location">
    <subcellularLocation>
        <location evidence="6">Cytoplasm</location>
    </subcellularLocation>
</comment>
<reference evidence="13" key="1">
    <citation type="journal article" date="2019" name="J. Bacteriol.">
        <title>A Mutagenic Screen Identifies a TonB-Dependent Receptor Required for the Lanthanide Metal Switch in the Type I Methanotroph 'Methylotuvimicrobium buryatense' 5GB1C.</title>
        <authorList>
            <person name="Groom J.D."/>
            <person name="Ford S.M."/>
            <person name="Pesesky M.W."/>
            <person name="Lidstrom M.E."/>
        </authorList>
    </citation>
    <scope>NUCLEOTIDE SEQUENCE [LARGE SCALE GENOMIC DNA]</scope>
    <source>
        <strain evidence="13">5GB1C</strain>
    </source>
</reference>
<dbReference type="GO" id="GO:0005737">
    <property type="term" value="C:cytoplasm"/>
    <property type="evidence" value="ECO:0007669"/>
    <property type="project" value="UniProtKB-SubCell"/>
</dbReference>
<dbReference type="SUPFAM" id="SSF55681">
    <property type="entry name" value="Class II aaRS and biotin synthetases"/>
    <property type="match status" value="1"/>
</dbReference>
<evidence type="ECO:0000256" key="3">
    <source>
        <dbReference type="ARBA" id="ARBA00022679"/>
    </source>
</evidence>
<evidence type="ECO:0000256" key="6">
    <source>
        <dbReference type="HAMAP-Rule" id="MF_00013"/>
    </source>
</evidence>
<keyword evidence="3 6" id="KW-0808">Transferase</keyword>
<comment type="similarity">
    <text evidence="6 7">Belongs to the LipB family.</text>
</comment>
<comment type="function">
    <text evidence="5 6 7">Catalyzes the transfer of endogenously produced octanoic acid from octanoyl-acyl-carrier-protein onto the lipoyl domains of lipoate-dependent enzymes. Lipoyl-ACP can also act as a substrate although octanoyl-ACP is likely to be the physiological substrate.</text>
</comment>
<evidence type="ECO:0000256" key="9">
    <source>
        <dbReference type="PIRSR" id="PIRSR016262-2"/>
    </source>
</evidence>
<dbReference type="InterPro" id="IPR020605">
    <property type="entry name" value="Octanoyltransferase_CS"/>
</dbReference>
<keyword evidence="13" id="KW-1185">Reference proteome</keyword>
<comment type="miscellaneous">
    <text evidence="6">In the reaction, the free carboxyl group of octanoic acid is attached via an amide linkage to the epsilon-amino group of a specific lysine residue of lipoyl domains of lipoate-dependent enzymes.</text>
</comment>
<evidence type="ECO:0000256" key="1">
    <source>
        <dbReference type="ARBA" id="ARBA00004821"/>
    </source>
</evidence>
<evidence type="ECO:0000313" key="13">
    <source>
        <dbReference type="Proteomes" id="UP000305881"/>
    </source>
</evidence>
<dbReference type="NCBIfam" id="NF010922">
    <property type="entry name" value="PRK14342.1"/>
    <property type="match status" value="1"/>
</dbReference>
<feature type="binding site" evidence="6 9">
    <location>
        <begin position="68"/>
        <end position="75"/>
    </location>
    <ligand>
        <name>substrate</name>
    </ligand>
</feature>
<dbReference type="STRING" id="675511.GCA_000341735_02274"/>
<evidence type="ECO:0000256" key="2">
    <source>
        <dbReference type="ARBA" id="ARBA00022490"/>
    </source>
</evidence>
<dbReference type="RefSeq" id="WP_017840794.1">
    <property type="nucleotide sequence ID" value="NZ_CP035467.1"/>
</dbReference>
<dbReference type="FunFam" id="3.30.930.10:FF:000020">
    <property type="entry name" value="Octanoyltransferase"/>
    <property type="match status" value="1"/>
</dbReference>
<evidence type="ECO:0000256" key="8">
    <source>
        <dbReference type="PIRSR" id="PIRSR016262-1"/>
    </source>
</evidence>
<feature type="domain" description="BPL/LPL catalytic" evidence="11">
    <location>
        <begin position="29"/>
        <end position="202"/>
    </location>
</feature>
<evidence type="ECO:0000256" key="5">
    <source>
        <dbReference type="ARBA" id="ARBA00024732"/>
    </source>
</evidence>
<accession>A0A4P9UPG7</accession>